<accession>A0A6H5H5I2</accession>
<evidence type="ECO:0000313" key="2">
    <source>
        <dbReference type="Proteomes" id="UP000479000"/>
    </source>
</evidence>
<gene>
    <name evidence="1" type="ORF">NTEN_LOCUS16823</name>
</gene>
<sequence length="65" mass="7454">MSCLSVHVVTYTYCKHKLSAGPIRIVHSYSGGVNLFNELPEEIKRINDPFKFKIAVKNHFANLNY</sequence>
<organism evidence="1 2">
    <name type="scientific">Nesidiocoris tenuis</name>
    <dbReference type="NCBI Taxonomy" id="355587"/>
    <lineage>
        <taxon>Eukaryota</taxon>
        <taxon>Metazoa</taxon>
        <taxon>Ecdysozoa</taxon>
        <taxon>Arthropoda</taxon>
        <taxon>Hexapoda</taxon>
        <taxon>Insecta</taxon>
        <taxon>Pterygota</taxon>
        <taxon>Neoptera</taxon>
        <taxon>Paraneoptera</taxon>
        <taxon>Hemiptera</taxon>
        <taxon>Heteroptera</taxon>
        <taxon>Panheteroptera</taxon>
        <taxon>Cimicomorpha</taxon>
        <taxon>Miridae</taxon>
        <taxon>Dicyphina</taxon>
        <taxon>Nesidiocoris</taxon>
    </lineage>
</organism>
<evidence type="ECO:0000313" key="1">
    <source>
        <dbReference type="EMBL" id="CAB0012002.1"/>
    </source>
</evidence>
<protein>
    <submittedName>
        <fullName evidence="1">Uncharacterized protein</fullName>
    </submittedName>
</protein>
<dbReference type="AlphaFoldDB" id="A0A6H5H5I2"/>
<dbReference type="EMBL" id="CADCXU010024697">
    <property type="protein sequence ID" value="CAB0012002.1"/>
    <property type="molecule type" value="Genomic_DNA"/>
</dbReference>
<dbReference type="Proteomes" id="UP000479000">
    <property type="component" value="Unassembled WGS sequence"/>
</dbReference>
<name>A0A6H5H5I2_9HEMI</name>
<reference evidence="1 2" key="1">
    <citation type="submission" date="2020-02" db="EMBL/GenBank/DDBJ databases">
        <authorList>
            <person name="Ferguson B K."/>
        </authorList>
    </citation>
    <scope>NUCLEOTIDE SEQUENCE [LARGE SCALE GENOMIC DNA]</scope>
</reference>
<keyword evidence="2" id="KW-1185">Reference proteome</keyword>
<feature type="non-terminal residue" evidence="1">
    <location>
        <position position="65"/>
    </location>
</feature>
<proteinExistence type="predicted"/>